<dbReference type="VEuPathDB" id="VectorBase:ASIC003566"/>
<accession>A0A084VEK6</accession>
<reference evidence="1 3" key="1">
    <citation type="journal article" date="2014" name="BMC Genomics">
        <title>Genome sequence of Anopheles sinensis provides insight into genetics basis of mosquito competence for malaria parasites.</title>
        <authorList>
            <person name="Zhou D."/>
            <person name="Zhang D."/>
            <person name="Ding G."/>
            <person name="Shi L."/>
            <person name="Hou Q."/>
            <person name="Ye Y."/>
            <person name="Xu Y."/>
            <person name="Zhou H."/>
            <person name="Xiong C."/>
            <person name="Li S."/>
            <person name="Yu J."/>
            <person name="Hong S."/>
            <person name="Yu X."/>
            <person name="Zou P."/>
            <person name="Chen C."/>
            <person name="Chang X."/>
            <person name="Wang W."/>
            <person name="Lv Y."/>
            <person name="Sun Y."/>
            <person name="Ma L."/>
            <person name="Shen B."/>
            <person name="Zhu C."/>
        </authorList>
    </citation>
    <scope>NUCLEOTIDE SEQUENCE [LARGE SCALE GENOMIC DNA]</scope>
</reference>
<dbReference type="AlphaFoldDB" id="A0A084VEK6"/>
<dbReference type="EnsemblMetazoa" id="ASIC003566-RA">
    <property type="protein sequence ID" value="ASIC003566-PA"/>
    <property type="gene ID" value="ASIC003566"/>
</dbReference>
<gene>
    <name evidence="1" type="ORF">ZHAS_00003566</name>
</gene>
<proteinExistence type="predicted"/>
<keyword evidence="3" id="KW-1185">Reference proteome</keyword>
<evidence type="ECO:0000313" key="1">
    <source>
        <dbReference type="EMBL" id="KFB36400.1"/>
    </source>
</evidence>
<organism evidence="1">
    <name type="scientific">Anopheles sinensis</name>
    <name type="common">Mosquito</name>
    <dbReference type="NCBI Taxonomy" id="74873"/>
    <lineage>
        <taxon>Eukaryota</taxon>
        <taxon>Metazoa</taxon>
        <taxon>Ecdysozoa</taxon>
        <taxon>Arthropoda</taxon>
        <taxon>Hexapoda</taxon>
        <taxon>Insecta</taxon>
        <taxon>Pterygota</taxon>
        <taxon>Neoptera</taxon>
        <taxon>Endopterygota</taxon>
        <taxon>Diptera</taxon>
        <taxon>Nematocera</taxon>
        <taxon>Culicoidea</taxon>
        <taxon>Culicidae</taxon>
        <taxon>Anophelinae</taxon>
        <taxon>Anopheles</taxon>
    </lineage>
</organism>
<evidence type="ECO:0000313" key="3">
    <source>
        <dbReference type="Proteomes" id="UP000030765"/>
    </source>
</evidence>
<protein>
    <submittedName>
        <fullName evidence="1 2">Odorant receptor 3</fullName>
    </submittedName>
</protein>
<evidence type="ECO:0000313" key="2">
    <source>
        <dbReference type="EnsemblMetazoa" id="ASIC003566-PA"/>
    </source>
</evidence>
<name>A0A084VEK6_ANOSI</name>
<reference evidence="2" key="2">
    <citation type="submission" date="2020-05" db="UniProtKB">
        <authorList>
            <consortium name="EnsemblMetazoa"/>
        </authorList>
    </citation>
    <scope>IDENTIFICATION</scope>
</reference>
<dbReference type="Proteomes" id="UP000030765">
    <property type="component" value="Unassembled WGS sequence"/>
</dbReference>
<dbReference type="EMBL" id="KE524778">
    <property type="protein sequence ID" value="KFB36400.1"/>
    <property type="molecule type" value="Genomic_DNA"/>
</dbReference>
<dbReference type="EMBL" id="ATLV01012279">
    <property type="status" value="NOT_ANNOTATED_CDS"/>
    <property type="molecule type" value="Genomic_DNA"/>
</dbReference>
<sequence length="66" mass="7304">MAEKRESPNRKLFSSQARYHQRIMERAGNKIGMWPIATGPGHKLAICASTGALVGKSERARPKVLN</sequence>
<keyword evidence="1" id="KW-0675">Receptor</keyword>